<feature type="compositionally biased region" description="Basic and acidic residues" evidence="1">
    <location>
        <begin position="48"/>
        <end position="69"/>
    </location>
</feature>
<dbReference type="OMA" id="CATCHLM"/>
<dbReference type="AlphaFoldDB" id="A0A0N1I528"/>
<accession>A0A0N1I528</accession>
<comment type="caution">
    <text evidence="2">The sequence shown here is derived from an EMBL/GenBank/DDBJ whole genome shotgun (WGS) entry which is preliminary data.</text>
</comment>
<sequence length="485" mass="53359">MSTESAFEAFCEVHALQQKREGVEVPSKTSHSFAYYQWLEVARRRFSEDPAGEKHAENAPKLKRLRAENDAAQPKTSMLGAGSTLADALAQQLTSSLEKQASLSTAPPSLRHASQEEFPMPPAEVGMPAFLTLAEAAVRLTLWHPQDARLALLAARMRPNLRYLEENGVIRTQEGRFPRLQLLMDLLSWRIIAQQWARLRPEMRQVAVDGVKALCTCVRSSAAGELRSEIQNIDISSNSASIPSMRLDNLLRLVSAAIPFEFVACRDLVTLYPEPTGVLCLTGAEQLESALPASTVPDATAGSATSIDTAEPAVGSEDEESEVHVGDLVGAHAPTLSSDNAGAPPTAKVTPEKMGRALPYVEHPVLKVVPRASNRRFAPTKNIAGTRRMSTSSVDGHPVCVSQYHQRYAGASKHASAECHYCATCHLMEIIFRGEKRDCVWKHWPTTRKIQFHLKRFPSVLKLALKRFSEMERGVQLAATDEVRL</sequence>
<name>A0A0N1I528_LEPSE</name>
<organism evidence="2 3">
    <name type="scientific">Leptomonas seymouri</name>
    <dbReference type="NCBI Taxonomy" id="5684"/>
    <lineage>
        <taxon>Eukaryota</taxon>
        <taxon>Discoba</taxon>
        <taxon>Euglenozoa</taxon>
        <taxon>Kinetoplastea</taxon>
        <taxon>Metakinetoplastina</taxon>
        <taxon>Trypanosomatida</taxon>
        <taxon>Trypanosomatidae</taxon>
        <taxon>Leishmaniinae</taxon>
        <taxon>Leptomonas</taxon>
    </lineage>
</organism>
<evidence type="ECO:0000313" key="3">
    <source>
        <dbReference type="Proteomes" id="UP000038009"/>
    </source>
</evidence>
<dbReference type="EMBL" id="LJSK01000172">
    <property type="protein sequence ID" value="KPI85685.1"/>
    <property type="molecule type" value="Genomic_DNA"/>
</dbReference>
<protein>
    <submittedName>
        <fullName evidence="2">Uncharacterized protein</fullName>
    </submittedName>
</protein>
<reference evidence="2 3" key="1">
    <citation type="journal article" date="2015" name="PLoS Pathog.">
        <title>Leptomonas seymouri: Adaptations to the Dixenous Life Cycle Analyzed by Genome Sequencing, Transcriptome Profiling and Co-infection with Leishmania donovani.</title>
        <authorList>
            <person name="Kraeva N."/>
            <person name="Butenko A."/>
            <person name="Hlavacova J."/>
            <person name="Kostygov A."/>
            <person name="Myskova J."/>
            <person name="Grybchuk D."/>
            <person name="Lestinova T."/>
            <person name="Votypka J."/>
            <person name="Volf P."/>
            <person name="Opperdoes F."/>
            <person name="Flegontov P."/>
            <person name="Lukes J."/>
            <person name="Yurchenko V."/>
        </authorList>
    </citation>
    <scope>NUCLEOTIDE SEQUENCE [LARGE SCALE GENOMIC DNA]</scope>
    <source>
        <strain evidence="2 3">ATCC 30220</strain>
    </source>
</reference>
<dbReference type="OrthoDB" id="272540at2759"/>
<dbReference type="VEuPathDB" id="TriTrypDB:Lsey_0172_0170"/>
<proteinExistence type="predicted"/>
<feature type="region of interest" description="Disordered" evidence="1">
    <location>
        <begin position="48"/>
        <end position="78"/>
    </location>
</feature>
<evidence type="ECO:0000256" key="1">
    <source>
        <dbReference type="SAM" id="MobiDB-lite"/>
    </source>
</evidence>
<gene>
    <name evidence="2" type="ORF">ABL78_5265</name>
</gene>
<dbReference type="Proteomes" id="UP000038009">
    <property type="component" value="Unassembled WGS sequence"/>
</dbReference>
<keyword evidence="3" id="KW-1185">Reference proteome</keyword>
<evidence type="ECO:0000313" key="2">
    <source>
        <dbReference type="EMBL" id="KPI85685.1"/>
    </source>
</evidence>